<evidence type="ECO:0000256" key="2">
    <source>
        <dbReference type="ARBA" id="ARBA00004613"/>
    </source>
</evidence>
<evidence type="ECO:0000256" key="1">
    <source>
        <dbReference type="ARBA" id="ARBA00003145"/>
    </source>
</evidence>
<evidence type="ECO:0000256" key="6">
    <source>
        <dbReference type="SAM" id="MobiDB-lite"/>
    </source>
</evidence>
<comment type="function">
    <text evidence="1">Could be a virulence factor.</text>
</comment>
<dbReference type="PROSITE" id="PS50035">
    <property type="entry name" value="PLD"/>
    <property type="match status" value="2"/>
</dbReference>
<reference evidence="9" key="1">
    <citation type="journal article" date="2019" name="Int. J. Syst. Evol. Microbiol.">
        <title>The Global Catalogue of Microorganisms (GCM) 10K type strain sequencing project: providing services to taxonomists for standard genome sequencing and annotation.</title>
        <authorList>
            <consortium name="The Broad Institute Genomics Platform"/>
            <consortium name="The Broad Institute Genome Sequencing Center for Infectious Disease"/>
            <person name="Wu L."/>
            <person name="Ma J."/>
        </authorList>
    </citation>
    <scope>NUCLEOTIDE SEQUENCE [LARGE SCALE GENOMIC DNA]</scope>
    <source>
        <strain evidence="9">KCTC 42644</strain>
    </source>
</reference>
<keyword evidence="9" id="KW-1185">Reference proteome</keyword>
<dbReference type="Proteomes" id="UP001595615">
    <property type="component" value="Unassembled WGS sequence"/>
</dbReference>
<dbReference type="RefSeq" id="WP_380856513.1">
    <property type="nucleotide sequence ID" value="NZ_JBHRXV010000001.1"/>
</dbReference>
<dbReference type="Pfam" id="PF13091">
    <property type="entry name" value="PLDc_2"/>
    <property type="match status" value="2"/>
</dbReference>
<name>A0ABV7X8A6_9SPHN</name>
<sequence length="395" mass="45013">MRSDAISTGDPSASTDGLSSPVTVAGNRLTLLPDGPDARPALLELIEGAKTELHLIFYIYEPDRIGTEVRDALTAAAQRGVEVHLVLDGFGSAGVDDEFFKPMIDAGGDFCRFHPRFGRRYLLRNHQKMAIADRTRAIIGGFNIADNYFETGREDSFRDLGLIIDGPAADHLAAYFERLFHWIKSKRPTLRSLRRILSTLTQSHGPVRWIFGGPSRRISPYARQLRTDMKAGQRLRMMMAYFAPNPRWLRLFGNLARRGEATLITAGKKSDVPLARLAAWATYGSLLRRRVNIFEYRPRALHAKMIVIDDIVYLGSGNFDMRSLYLNLEVMLRVDDPSFAEHLRAMFDRELEGCQPISRELYHRAATWSNRLWWRLAYWLFVTADLALSRTLTHR</sequence>
<dbReference type="SUPFAM" id="SSF56024">
    <property type="entry name" value="Phospholipase D/nuclease"/>
    <property type="match status" value="2"/>
</dbReference>
<evidence type="ECO:0000259" key="7">
    <source>
        <dbReference type="PROSITE" id="PS50035"/>
    </source>
</evidence>
<feature type="domain" description="PLD phosphodiesterase" evidence="7">
    <location>
        <begin position="297"/>
        <end position="323"/>
    </location>
</feature>
<evidence type="ECO:0000256" key="4">
    <source>
        <dbReference type="ARBA" id="ARBA00022525"/>
    </source>
</evidence>
<dbReference type="EMBL" id="JBHRXV010000001">
    <property type="protein sequence ID" value="MFC3711497.1"/>
    <property type="molecule type" value="Genomic_DNA"/>
</dbReference>
<keyword evidence="4" id="KW-0964">Secreted</keyword>
<dbReference type="SMART" id="SM00155">
    <property type="entry name" value="PLDc"/>
    <property type="match status" value="2"/>
</dbReference>
<dbReference type="InterPro" id="IPR001736">
    <property type="entry name" value="PLipase_D/transphosphatidylase"/>
</dbReference>
<comment type="subcellular location">
    <subcellularLocation>
        <location evidence="2">Secreted</location>
    </subcellularLocation>
</comment>
<evidence type="ECO:0000256" key="5">
    <source>
        <dbReference type="ARBA" id="ARBA00029594"/>
    </source>
</evidence>
<feature type="region of interest" description="Disordered" evidence="6">
    <location>
        <begin position="1"/>
        <end position="21"/>
    </location>
</feature>
<evidence type="ECO:0000313" key="9">
    <source>
        <dbReference type="Proteomes" id="UP001595615"/>
    </source>
</evidence>
<proteinExistence type="predicted"/>
<feature type="domain" description="PLD phosphodiesterase" evidence="7">
    <location>
        <begin position="121"/>
        <end position="148"/>
    </location>
</feature>
<gene>
    <name evidence="8" type="ORF">ACFOMD_02875</name>
</gene>
<comment type="caution">
    <text evidence="8">The sequence shown here is derived from an EMBL/GenBank/DDBJ whole genome shotgun (WGS) entry which is preliminary data.</text>
</comment>
<dbReference type="Gene3D" id="3.30.870.10">
    <property type="entry name" value="Endonuclease Chain A"/>
    <property type="match status" value="2"/>
</dbReference>
<organism evidence="8 9">
    <name type="scientific">Sphingoaurantiacus capsulatus</name>
    <dbReference type="NCBI Taxonomy" id="1771310"/>
    <lineage>
        <taxon>Bacteria</taxon>
        <taxon>Pseudomonadati</taxon>
        <taxon>Pseudomonadota</taxon>
        <taxon>Alphaproteobacteria</taxon>
        <taxon>Sphingomonadales</taxon>
        <taxon>Sphingosinicellaceae</taxon>
        <taxon>Sphingoaurantiacus</taxon>
    </lineage>
</organism>
<evidence type="ECO:0000313" key="8">
    <source>
        <dbReference type="EMBL" id="MFC3711497.1"/>
    </source>
</evidence>
<evidence type="ECO:0000256" key="3">
    <source>
        <dbReference type="ARBA" id="ARBA00018392"/>
    </source>
</evidence>
<dbReference type="CDD" id="cd09110">
    <property type="entry name" value="PLDc_CLS_1"/>
    <property type="match status" value="1"/>
</dbReference>
<dbReference type="PANTHER" id="PTHR21248">
    <property type="entry name" value="CARDIOLIPIN SYNTHASE"/>
    <property type="match status" value="1"/>
</dbReference>
<dbReference type="InterPro" id="IPR025202">
    <property type="entry name" value="PLD-like_dom"/>
</dbReference>
<accession>A0ABV7X8A6</accession>
<dbReference type="PANTHER" id="PTHR21248:SF22">
    <property type="entry name" value="PHOSPHOLIPASE D"/>
    <property type="match status" value="1"/>
</dbReference>
<protein>
    <recommendedName>
        <fullName evidence="3">Phospholipase D</fullName>
    </recommendedName>
    <alternativeName>
        <fullName evidence="5">Choline phosphatase</fullName>
    </alternativeName>
</protein>